<dbReference type="AlphaFoldDB" id="A0A2G5VMK5"/>
<name>A0A2G5VMK5_9PELO</name>
<dbReference type="Gene3D" id="3.40.50.300">
    <property type="entry name" value="P-loop containing nucleotide triphosphate hydrolases"/>
    <property type="match status" value="1"/>
</dbReference>
<proteinExistence type="predicted"/>
<gene>
    <name evidence="2" type="primary">Cnig_chr_I.g2888</name>
    <name evidence="2" type="ORF">B9Z55_002888</name>
</gene>
<protein>
    <submittedName>
        <fullName evidence="2">Uncharacterized protein</fullName>
    </submittedName>
</protein>
<feature type="region of interest" description="Disordered" evidence="1">
    <location>
        <begin position="130"/>
        <end position="183"/>
    </location>
</feature>
<feature type="compositionally biased region" description="Basic and acidic residues" evidence="1">
    <location>
        <begin position="40"/>
        <end position="67"/>
    </location>
</feature>
<dbReference type="SUPFAM" id="SSF52540">
    <property type="entry name" value="P-loop containing nucleoside triphosphate hydrolases"/>
    <property type="match status" value="1"/>
</dbReference>
<dbReference type="OrthoDB" id="5531344at2759"/>
<accession>A0A2G5VMK5</accession>
<keyword evidence="3" id="KW-1185">Reference proteome</keyword>
<comment type="caution">
    <text evidence="2">The sequence shown here is derived from an EMBL/GenBank/DDBJ whole genome shotgun (WGS) entry which is preliminary data.</text>
</comment>
<organism evidence="2 3">
    <name type="scientific">Caenorhabditis nigoni</name>
    <dbReference type="NCBI Taxonomy" id="1611254"/>
    <lineage>
        <taxon>Eukaryota</taxon>
        <taxon>Metazoa</taxon>
        <taxon>Ecdysozoa</taxon>
        <taxon>Nematoda</taxon>
        <taxon>Chromadorea</taxon>
        <taxon>Rhabditida</taxon>
        <taxon>Rhabditina</taxon>
        <taxon>Rhabditomorpha</taxon>
        <taxon>Rhabditoidea</taxon>
        <taxon>Rhabditidae</taxon>
        <taxon>Peloderinae</taxon>
        <taxon>Caenorhabditis</taxon>
    </lineage>
</organism>
<evidence type="ECO:0000313" key="2">
    <source>
        <dbReference type="EMBL" id="PIC53018.1"/>
    </source>
</evidence>
<evidence type="ECO:0000313" key="3">
    <source>
        <dbReference type="Proteomes" id="UP000230233"/>
    </source>
</evidence>
<dbReference type="InterPro" id="IPR027417">
    <property type="entry name" value="P-loop_NTPase"/>
</dbReference>
<dbReference type="Proteomes" id="UP000230233">
    <property type="component" value="Chromosome I"/>
</dbReference>
<reference evidence="3" key="1">
    <citation type="submission" date="2017-10" db="EMBL/GenBank/DDBJ databases">
        <title>Rapid genome shrinkage in a self-fertile nematode reveals novel sperm competition proteins.</title>
        <authorList>
            <person name="Yin D."/>
            <person name="Schwarz E.M."/>
            <person name="Thomas C.G."/>
            <person name="Felde R.L."/>
            <person name="Korf I.F."/>
            <person name="Cutter A.D."/>
            <person name="Schartner C.M."/>
            <person name="Ralston E.J."/>
            <person name="Meyer B.J."/>
            <person name="Haag E.S."/>
        </authorList>
    </citation>
    <scope>NUCLEOTIDE SEQUENCE [LARGE SCALE GENOMIC DNA]</scope>
    <source>
        <strain evidence="3">JU1422</strain>
    </source>
</reference>
<dbReference type="STRING" id="1611254.A0A2G5VMK5"/>
<feature type="region of interest" description="Disordered" evidence="1">
    <location>
        <begin position="36"/>
        <end position="67"/>
    </location>
</feature>
<dbReference type="EMBL" id="PDUG01000001">
    <property type="protein sequence ID" value="PIC53018.1"/>
    <property type="molecule type" value="Genomic_DNA"/>
</dbReference>
<sequence>MWLEAAGDQTERLLKLHEIENQRECSKKLPVSGQNAFSVKIDKNGTETSKNDGKTDRNEANESKEAIERISNGKFTQKNEKIPEKPSAPNATILSKQDRMECSKCNETLTLDEVNDQIVIKRTSGVARVPSRNLRQSTSTRAASVDSPDDDDVVAKIEVDSDDEPGPSRRAPNARQARPSKRAIISSDNEVQGVCTGGVHEFWKIHAAKEFQRYFGAAETTIINQDEFYKTEEVVEKIYHPAAVTLTEQEYYWSFDEKEAINIDQFKERILQESKVFKNVIIDGNMITEMDEIVELCDQIVVLTLDFKTCRRRREARMDYVLPDTPGYFENVAFPAYLRHLENARKRSRTDPKITFIDVSEPRFENKCESIQDFRGQILNDHIKLTDLRIEVGLVDQLVRHPSCGAM</sequence>
<evidence type="ECO:0000256" key="1">
    <source>
        <dbReference type="SAM" id="MobiDB-lite"/>
    </source>
</evidence>